<reference evidence="6 7" key="1">
    <citation type="submission" date="2023-09" db="EMBL/GenBank/DDBJ databases">
        <title>Pangenome analysis of Batrachochytrium dendrobatidis and related Chytrids.</title>
        <authorList>
            <person name="Yacoub M.N."/>
            <person name="Stajich J.E."/>
            <person name="James T.Y."/>
        </authorList>
    </citation>
    <scope>NUCLEOTIDE SEQUENCE [LARGE SCALE GENOMIC DNA]</scope>
    <source>
        <strain evidence="6 7">JEL0888</strain>
    </source>
</reference>
<dbReference type="PANTHER" id="PTHR15176">
    <property type="entry name" value="NEPHROCYSTIN"/>
    <property type="match status" value="1"/>
</dbReference>
<keyword evidence="4" id="KW-0472">Membrane</keyword>
<comment type="caution">
    <text evidence="6">The sequence shown here is derived from an EMBL/GenBank/DDBJ whole genome shotgun (WGS) entry which is preliminary data.</text>
</comment>
<dbReference type="PROSITE" id="PS50002">
    <property type="entry name" value="SH3"/>
    <property type="match status" value="1"/>
</dbReference>
<evidence type="ECO:0000256" key="4">
    <source>
        <dbReference type="SAM" id="Phobius"/>
    </source>
</evidence>
<dbReference type="InterPro" id="IPR039687">
    <property type="entry name" value="NPHP1"/>
</dbReference>
<dbReference type="Proteomes" id="UP001527925">
    <property type="component" value="Unassembled WGS sequence"/>
</dbReference>
<feature type="domain" description="SH3" evidence="5">
    <location>
        <begin position="97"/>
        <end position="159"/>
    </location>
</feature>
<feature type="transmembrane region" description="Helical" evidence="4">
    <location>
        <begin position="34"/>
        <end position="54"/>
    </location>
</feature>
<dbReference type="Gene3D" id="2.30.30.40">
    <property type="entry name" value="SH3 Domains"/>
    <property type="match status" value="1"/>
</dbReference>
<evidence type="ECO:0000313" key="6">
    <source>
        <dbReference type="EMBL" id="KAL2916589.1"/>
    </source>
</evidence>
<dbReference type="SMART" id="SM00326">
    <property type="entry name" value="SH3"/>
    <property type="match status" value="1"/>
</dbReference>
<feature type="compositionally biased region" description="Low complexity" evidence="3">
    <location>
        <begin position="173"/>
        <end position="193"/>
    </location>
</feature>
<dbReference type="SUPFAM" id="SSF50044">
    <property type="entry name" value="SH3-domain"/>
    <property type="match status" value="1"/>
</dbReference>
<protein>
    <recommendedName>
        <fullName evidence="5">SH3 domain-containing protein</fullName>
    </recommendedName>
</protein>
<dbReference type="InterPro" id="IPR001452">
    <property type="entry name" value="SH3_domain"/>
</dbReference>
<dbReference type="CDD" id="cd11845">
    <property type="entry name" value="SH3_Src_like"/>
    <property type="match status" value="1"/>
</dbReference>
<evidence type="ECO:0000256" key="2">
    <source>
        <dbReference type="PROSITE-ProRule" id="PRU00192"/>
    </source>
</evidence>
<evidence type="ECO:0000256" key="1">
    <source>
        <dbReference type="ARBA" id="ARBA00022443"/>
    </source>
</evidence>
<keyword evidence="7" id="KW-1185">Reference proteome</keyword>
<feature type="compositionally biased region" description="Acidic residues" evidence="3">
    <location>
        <begin position="194"/>
        <end position="203"/>
    </location>
</feature>
<evidence type="ECO:0000256" key="3">
    <source>
        <dbReference type="SAM" id="MobiDB-lite"/>
    </source>
</evidence>
<dbReference type="EMBL" id="JADGIZ020000015">
    <property type="protein sequence ID" value="KAL2916589.1"/>
    <property type="molecule type" value="Genomic_DNA"/>
</dbReference>
<organism evidence="6 7">
    <name type="scientific">Polyrhizophydium stewartii</name>
    <dbReference type="NCBI Taxonomy" id="2732419"/>
    <lineage>
        <taxon>Eukaryota</taxon>
        <taxon>Fungi</taxon>
        <taxon>Fungi incertae sedis</taxon>
        <taxon>Chytridiomycota</taxon>
        <taxon>Chytridiomycota incertae sedis</taxon>
        <taxon>Chytridiomycetes</taxon>
        <taxon>Rhizophydiales</taxon>
        <taxon>Rhizophydiales incertae sedis</taxon>
        <taxon>Polyrhizophydium</taxon>
    </lineage>
</organism>
<keyword evidence="4" id="KW-1133">Transmembrane helix</keyword>
<feature type="region of interest" description="Disordered" evidence="3">
    <location>
        <begin position="159"/>
        <end position="203"/>
    </location>
</feature>
<accession>A0ABR4NAU6</accession>
<proteinExistence type="predicted"/>
<dbReference type="PANTHER" id="PTHR15176:SF1">
    <property type="entry name" value="NEPHROCYSTIN-1"/>
    <property type="match status" value="1"/>
</dbReference>
<sequence>MTVPSIIADNPRAIAYRRRVLSERRPNTTPHMRALKFATTVSLVGLGLWAALFVDFGDRPHVFGPLRRWYAARRSEFLRLSDDENSSFARFSDIPWGSKRVCVALYDYAGLTEDELSFAAGDEFVVANSDSADWWYVRTLAKPEATGYVPSTYVRIVEERDRRSQTSHESDAGSELSQSPSDGSGSSSVSGSDNDSDSADEQGDTLKEIMRQQRLQRRKSRMHVNPNARRLVAPDAVDDAGIELPRGFGLSTLAKNLAAGSGRLKDFLVPSPDASGLSFTDLHLVPTPAKCTIAFSMLDARNVPASLNHLPVRGRHIRMALFDKTNILSNIHTVAAMTVDGNRSWRFSSKASLLFPKDDENTCFLRANDIDIKLCIFKSNQPRTIEVSCGWGILPLFTTDGAPTENKTYEIRLFGGSPFRKDDAFDEPMQRKGKLPAHQPKPPCLHIRVWKLGKDALSQLDHLPVVLMGHLFAVPVMGMYRQALVRSLVIQASVREPDVHLIYEPILAIFPRIAEQLDLFQLLATLWDRKLKSLKASDKKSPNKILRHFRTTVNSLWPMLSFWDMPEFRHGHADSLSMRAALISKLHDIGHVEFLSTDAAGVTFRPFDMSELVFMNRG</sequence>
<name>A0ABR4NAU6_9FUNG</name>
<dbReference type="InterPro" id="IPR036028">
    <property type="entry name" value="SH3-like_dom_sf"/>
</dbReference>
<dbReference type="Pfam" id="PF00018">
    <property type="entry name" value="SH3_1"/>
    <property type="match status" value="1"/>
</dbReference>
<feature type="compositionally biased region" description="Basic and acidic residues" evidence="3">
    <location>
        <begin position="159"/>
        <end position="171"/>
    </location>
</feature>
<dbReference type="PRINTS" id="PR00452">
    <property type="entry name" value="SH3DOMAIN"/>
</dbReference>
<keyword evidence="4" id="KW-0812">Transmembrane</keyword>
<evidence type="ECO:0000259" key="5">
    <source>
        <dbReference type="PROSITE" id="PS50002"/>
    </source>
</evidence>
<gene>
    <name evidence="6" type="ORF">HK105_203701</name>
</gene>
<keyword evidence="1 2" id="KW-0728">SH3 domain</keyword>
<evidence type="ECO:0000313" key="7">
    <source>
        <dbReference type="Proteomes" id="UP001527925"/>
    </source>
</evidence>